<comment type="function">
    <text evidence="4">Lytic transglycosylase with a strong preference for naked glycan strands that lack stem peptides.</text>
</comment>
<dbReference type="PANTHER" id="PTHR34183">
    <property type="entry name" value="ENDOLYTIC PEPTIDOGLYCAN TRANSGLYCOSYLASE RLPA"/>
    <property type="match status" value="1"/>
</dbReference>
<dbReference type="InterPro" id="IPR012997">
    <property type="entry name" value="RplA"/>
</dbReference>
<dbReference type="Pfam" id="PF03330">
    <property type="entry name" value="DPBB_1"/>
    <property type="match status" value="1"/>
</dbReference>
<gene>
    <name evidence="4" type="primary">rlpA</name>
    <name evidence="9" type="ORF">RM531_11535</name>
</gene>
<comment type="subcellular location">
    <subcellularLocation>
        <location evidence="4">Cell membrane</location>
        <topology evidence="4">Lipid-anchor</topology>
    </subcellularLocation>
</comment>
<dbReference type="PANTHER" id="PTHR34183:SF1">
    <property type="entry name" value="ENDOLYTIC PEPTIDOGLYCAN TRANSGLYCOSYLASE RLPA"/>
    <property type="match status" value="1"/>
</dbReference>
<dbReference type="InterPro" id="IPR034718">
    <property type="entry name" value="RlpA"/>
</dbReference>
<dbReference type="InterPro" id="IPR007730">
    <property type="entry name" value="SPOR-like_dom"/>
</dbReference>
<keyword evidence="4" id="KW-0449">Lipoprotein</keyword>
<dbReference type="NCBIfam" id="TIGR00413">
    <property type="entry name" value="rlpA"/>
    <property type="match status" value="1"/>
</dbReference>
<proteinExistence type="inferred from homology"/>
<dbReference type="EMBL" id="JAVRHY010000010">
    <property type="protein sequence ID" value="MDT0619107.1"/>
    <property type="molecule type" value="Genomic_DNA"/>
</dbReference>
<dbReference type="Gene3D" id="2.40.40.10">
    <property type="entry name" value="RlpA-like domain"/>
    <property type="match status" value="1"/>
</dbReference>
<dbReference type="PROSITE" id="PS51724">
    <property type="entry name" value="SPOR"/>
    <property type="match status" value="1"/>
</dbReference>
<name>A0ABU3B9F4_9GAMM</name>
<comment type="similarity">
    <text evidence="4 5">Belongs to the RlpA family.</text>
</comment>
<dbReference type="SUPFAM" id="SSF110997">
    <property type="entry name" value="Sporulation related repeat"/>
    <property type="match status" value="1"/>
</dbReference>
<dbReference type="Gene3D" id="3.30.70.1070">
    <property type="entry name" value="Sporulation related repeat"/>
    <property type="match status" value="1"/>
</dbReference>
<evidence type="ECO:0000313" key="9">
    <source>
        <dbReference type="EMBL" id="MDT0619107.1"/>
    </source>
</evidence>
<evidence type="ECO:0000256" key="5">
    <source>
        <dbReference type="RuleBase" id="RU003495"/>
    </source>
</evidence>
<dbReference type="PROSITE" id="PS51257">
    <property type="entry name" value="PROKAR_LIPOPROTEIN"/>
    <property type="match status" value="1"/>
</dbReference>
<accession>A0ABU3B9F4</accession>
<keyword evidence="4" id="KW-0564">Palmitate</keyword>
<evidence type="ECO:0000256" key="7">
    <source>
        <dbReference type="SAM" id="SignalP"/>
    </source>
</evidence>
<evidence type="ECO:0000256" key="2">
    <source>
        <dbReference type="ARBA" id="ARBA00023239"/>
    </source>
</evidence>
<dbReference type="Pfam" id="PF05036">
    <property type="entry name" value="SPOR"/>
    <property type="match status" value="1"/>
</dbReference>
<organism evidence="9 10">
    <name type="scientific">Spectribacter acetivorans</name>
    <dbReference type="NCBI Taxonomy" id="3075603"/>
    <lineage>
        <taxon>Bacteria</taxon>
        <taxon>Pseudomonadati</taxon>
        <taxon>Pseudomonadota</taxon>
        <taxon>Gammaproteobacteria</taxon>
        <taxon>Salinisphaerales</taxon>
        <taxon>Salinisphaeraceae</taxon>
        <taxon>Spectribacter</taxon>
    </lineage>
</organism>
<dbReference type="HAMAP" id="MF_02071">
    <property type="entry name" value="RlpA"/>
    <property type="match status" value="1"/>
</dbReference>
<evidence type="ECO:0000256" key="6">
    <source>
        <dbReference type="SAM" id="MobiDB-lite"/>
    </source>
</evidence>
<keyword evidence="3 4" id="KW-0961">Cell wall biogenesis/degradation</keyword>
<feature type="domain" description="SPOR" evidence="8">
    <location>
        <begin position="193"/>
        <end position="271"/>
    </location>
</feature>
<feature type="chain" id="PRO_5045331831" description="Endolytic peptidoglycan transglycosylase RlpA" evidence="7">
    <location>
        <begin position="25"/>
        <end position="271"/>
    </location>
</feature>
<dbReference type="Proteomes" id="UP001259982">
    <property type="component" value="Unassembled WGS sequence"/>
</dbReference>
<evidence type="ECO:0000256" key="1">
    <source>
        <dbReference type="ARBA" id="ARBA00022729"/>
    </source>
</evidence>
<dbReference type="SUPFAM" id="SSF50685">
    <property type="entry name" value="Barwin-like endoglucanases"/>
    <property type="match status" value="1"/>
</dbReference>
<reference evidence="9 10" key="1">
    <citation type="submission" date="2023-09" db="EMBL/GenBank/DDBJ databases">
        <authorList>
            <person name="Rey-Velasco X."/>
        </authorList>
    </citation>
    <scope>NUCLEOTIDE SEQUENCE [LARGE SCALE GENOMIC DNA]</scope>
    <source>
        <strain evidence="9 10">P385</strain>
    </source>
</reference>
<evidence type="ECO:0000259" key="8">
    <source>
        <dbReference type="PROSITE" id="PS51724"/>
    </source>
</evidence>
<protein>
    <recommendedName>
        <fullName evidence="4">Endolytic peptidoglycan transglycosylase RlpA</fullName>
        <ecNumber evidence="4">4.2.2.-</ecNumber>
    </recommendedName>
</protein>
<keyword evidence="4" id="KW-1003">Cell membrane</keyword>
<feature type="signal peptide" evidence="7">
    <location>
        <begin position="1"/>
        <end position="24"/>
    </location>
</feature>
<dbReference type="InterPro" id="IPR009009">
    <property type="entry name" value="RlpA-like_DPBB"/>
</dbReference>
<comment type="caution">
    <text evidence="9">The sequence shown here is derived from an EMBL/GenBank/DDBJ whole genome shotgun (WGS) entry which is preliminary data.</text>
</comment>
<dbReference type="EC" id="4.2.2.-" evidence="4"/>
<keyword evidence="1 7" id="KW-0732">Signal</keyword>
<dbReference type="RefSeq" id="WP_311659423.1">
    <property type="nucleotide sequence ID" value="NZ_JAVRHY010000010.1"/>
</dbReference>
<dbReference type="CDD" id="cd22268">
    <property type="entry name" value="DPBB_RlpA-like"/>
    <property type="match status" value="1"/>
</dbReference>
<keyword evidence="4" id="KW-0472">Membrane</keyword>
<sequence length="271" mass="29317">MTAMRFPVLILGALWLAGCASTPGDDGAPDSASDEAPITTDGPPANEPPVDVTKVPQPEPRAEPLSRLGNPDSYDVMGQRYRVLTSARGYRETGTASWYGRKFHGRSTSSGEPYDMYELTAAHKELPLPSYARVTNLENGKEIIVRINDRGPFHSDRIIDLSYAAAAQLGFLDNGTAKVKVETIATGTARSDNPANPALYLQTGAFSNARNARGLAKRLEEMGLDRVFVSPTASDPPLYRVRIGPYPDAQGLADARQRLADQGIQSNTLRD</sequence>
<feature type="region of interest" description="Disordered" evidence="6">
    <location>
        <begin position="22"/>
        <end position="72"/>
    </location>
</feature>
<keyword evidence="2 4" id="KW-0456">Lyase</keyword>
<evidence type="ECO:0000256" key="4">
    <source>
        <dbReference type="HAMAP-Rule" id="MF_02071"/>
    </source>
</evidence>
<dbReference type="InterPro" id="IPR036908">
    <property type="entry name" value="RlpA-like_sf"/>
</dbReference>
<keyword evidence="10" id="KW-1185">Reference proteome</keyword>
<dbReference type="InterPro" id="IPR036680">
    <property type="entry name" value="SPOR-like_sf"/>
</dbReference>
<evidence type="ECO:0000313" key="10">
    <source>
        <dbReference type="Proteomes" id="UP001259982"/>
    </source>
</evidence>
<evidence type="ECO:0000256" key="3">
    <source>
        <dbReference type="ARBA" id="ARBA00023316"/>
    </source>
</evidence>